<name>A0A811V0L6_CERCA</name>
<sequence length="89" mass="9486">MGSFFKGAVDNLFECVDDVFGCLNPNDEKKKKKKKEEKPEPKPHTTGDSEQGGAGGIKPTTDPVTKATPEVVTTKPTAPQVVLPVLPPP</sequence>
<reference evidence="2" key="1">
    <citation type="submission" date="2020-11" db="EMBL/GenBank/DDBJ databases">
        <authorList>
            <person name="Whitehead M."/>
        </authorList>
    </citation>
    <scope>NUCLEOTIDE SEQUENCE</scope>
    <source>
        <strain evidence="2">EGII</strain>
    </source>
</reference>
<dbReference type="Proteomes" id="UP000606786">
    <property type="component" value="Unassembled WGS sequence"/>
</dbReference>
<evidence type="ECO:0000313" key="2">
    <source>
        <dbReference type="EMBL" id="CAD7003875.1"/>
    </source>
</evidence>
<accession>A0A811V0L6</accession>
<keyword evidence="3" id="KW-1185">Reference proteome</keyword>
<dbReference type="AlphaFoldDB" id="A0A811V0L6"/>
<feature type="region of interest" description="Disordered" evidence="1">
    <location>
        <begin position="23"/>
        <end position="89"/>
    </location>
</feature>
<proteinExistence type="predicted"/>
<feature type="compositionally biased region" description="Basic and acidic residues" evidence="1">
    <location>
        <begin position="36"/>
        <end position="47"/>
    </location>
</feature>
<evidence type="ECO:0000256" key="1">
    <source>
        <dbReference type="SAM" id="MobiDB-lite"/>
    </source>
</evidence>
<dbReference type="EMBL" id="CAJHJT010000034">
    <property type="protein sequence ID" value="CAD7003875.1"/>
    <property type="molecule type" value="Genomic_DNA"/>
</dbReference>
<feature type="compositionally biased region" description="Low complexity" evidence="1">
    <location>
        <begin position="79"/>
        <end position="89"/>
    </location>
</feature>
<organism evidence="2 3">
    <name type="scientific">Ceratitis capitata</name>
    <name type="common">Mediterranean fruit fly</name>
    <name type="synonym">Tephritis capitata</name>
    <dbReference type="NCBI Taxonomy" id="7213"/>
    <lineage>
        <taxon>Eukaryota</taxon>
        <taxon>Metazoa</taxon>
        <taxon>Ecdysozoa</taxon>
        <taxon>Arthropoda</taxon>
        <taxon>Hexapoda</taxon>
        <taxon>Insecta</taxon>
        <taxon>Pterygota</taxon>
        <taxon>Neoptera</taxon>
        <taxon>Endopterygota</taxon>
        <taxon>Diptera</taxon>
        <taxon>Brachycera</taxon>
        <taxon>Muscomorpha</taxon>
        <taxon>Tephritoidea</taxon>
        <taxon>Tephritidae</taxon>
        <taxon>Ceratitis</taxon>
        <taxon>Ceratitis</taxon>
    </lineage>
</organism>
<gene>
    <name evidence="2" type="ORF">CCAP1982_LOCUS12305</name>
</gene>
<protein>
    <submittedName>
        <fullName evidence="2">(Mediterranean fruit fly) hypothetical protein</fullName>
    </submittedName>
</protein>
<evidence type="ECO:0000313" key="3">
    <source>
        <dbReference type="Proteomes" id="UP000606786"/>
    </source>
</evidence>
<dbReference type="OrthoDB" id="8060885at2759"/>
<comment type="caution">
    <text evidence="2">The sequence shown here is derived from an EMBL/GenBank/DDBJ whole genome shotgun (WGS) entry which is preliminary data.</text>
</comment>